<keyword evidence="4" id="KW-0012">Acyltransferase</keyword>
<dbReference type="EMBL" id="APJX01000004">
    <property type="protein sequence ID" value="EMS79539.1"/>
    <property type="molecule type" value="Genomic_DNA"/>
</dbReference>
<dbReference type="Proteomes" id="UP000014216">
    <property type="component" value="Unassembled WGS sequence"/>
</dbReference>
<feature type="domain" description="N-acetyltransferase" evidence="6">
    <location>
        <begin position="7"/>
        <end position="167"/>
    </location>
</feature>
<evidence type="ECO:0000256" key="3">
    <source>
        <dbReference type="ARBA" id="ARBA00022679"/>
    </source>
</evidence>
<dbReference type="Gene3D" id="3.40.630.30">
    <property type="match status" value="1"/>
</dbReference>
<dbReference type="PANTHER" id="PTHR36449">
    <property type="entry name" value="ACETYLTRANSFERASE-RELATED"/>
    <property type="match status" value="1"/>
</dbReference>
<evidence type="ECO:0000313" key="8">
    <source>
        <dbReference type="Proteomes" id="UP000014216"/>
    </source>
</evidence>
<keyword evidence="2" id="KW-1277">Toxin-antitoxin system</keyword>
<dbReference type="InterPro" id="IPR000182">
    <property type="entry name" value="GNAT_dom"/>
</dbReference>
<evidence type="ECO:0000256" key="2">
    <source>
        <dbReference type="ARBA" id="ARBA00022649"/>
    </source>
</evidence>
<dbReference type="Pfam" id="PF13508">
    <property type="entry name" value="Acetyltransf_7"/>
    <property type="match status" value="1"/>
</dbReference>
<evidence type="ECO:0000256" key="4">
    <source>
        <dbReference type="ARBA" id="ARBA00023315"/>
    </source>
</evidence>
<reference evidence="7 8" key="1">
    <citation type="journal article" date="2013" name="Genome Announc.">
        <title>Draft Genome Sequence of Desulfotignum phosphitoxidans DSM 13687 Strain FiPS-3.</title>
        <authorList>
            <person name="Poehlein A."/>
            <person name="Daniel R."/>
            <person name="Simeonova D.D."/>
        </authorList>
    </citation>
    <scope>NUCLEOTIDE SEQUENCE [LARGE SCALE GENOMIC DNA]</scope>
    <source>
        <strain evidence="7 8">DSM 13687</strain>
    </source>
</reference>
<comment type="caution">
    <text evidence="7">The sequence shown here is derived from an EMBL/GenBank/DDBJ whole genome shotgun (WGS) entry which is preliminary data.</text>
</comment>
<sequence length="173" mass="19459">MTRFRDLVIAPLNSDHDRAGFHCHVDTFDHYIHKQAGQDIKRSISRIFVAEQSGNSKEMLGYYSLSTLSIELSQLPENLARKLPRHPIPAALIGRLAVSKNAQGYGIGRMLLIDAIKRTLSVSDQIAIYAMIVDAVNDSARGFYEQYGFASLKDSGTRLFLPLKSFKKNPDYR</sequence>
<name>S0G230_9BACT</name>
<proteinExistence type="predicted"/>
<organism evidence="7 8">
    <name type="scientific">Desulfotignum phosphitoxidans DSM 13687</name>
    <dbReference type="NCBI Taxonomy" id="1286635"/>
    <lineage>
        <taxon>Bacteria</taxon>
        <taxon>Pseudomonadati</taxon>
        <taxon>Thermodesulfobacteriota</taxon>
        <taxon>Desulfobacteria</taxon>
        <taxon>Desulfobacterales</taxon>
        <taxon>Desulfobacteraceae</taxon>
        <taxon>Desulfotignum</taxon>
    </lineage>
</organism>
<dbReference type="OrthoDB" id="9799147at2"/>
<evidence type="ECO:0000259" key="6">
    <source>
        <dbReference type="PROSITE" id="PS51186"/>
    </source>
</evidence>
<dbReference type="SUPFAM" id="SSF55729">
    <property type="entry name" value="Acyl-CoA N-acyltransferases (Nat)"/>
    <property type="match status" value="1"/>
</dbReference>
<keyword evidence="8" id="KW-1185">Reference proteome</keyword>
<gene>
    <name evidence="7" type="ORF">Dpo_4c00860</name>
</gene>
<evidence type="ECO:0000313" key="7">
    <source>
        <dbReference type="EMBL" id="EMS79539.1"/>
    </source>
</evidence>
<comment type="catalytic activity">
    <reaction evidence="5">
        <text>glycyl-tRNA(Gly) + acetyl-CoA = N-acetylglycyl-tRNA(Gly) + CoA + H(+)</text>
        <dbReference type="Rhea" id="RHEA:81867"/>
        <dbReference type="Rhea" id="RHEA-COMP:9683"/>
        <dbReference type="Rhea" id="RHEA-COMP:19766"/>
        <dbReference type="ChEBI" id="CHEBI:15378"/>
        <dbReference type="ChEBI" id="CHEBI:57287"/>
        <dbReference type="ChEBI" id="CHEBI:57288"/>
        <dbReference type="ChEBI" id="CHEBI:78522"/>
        <dbReference type="ChEBI" id="CHEBI:232036"/>
    </reaction>
</comment>
<evidence type="ECO:0000256" key="5">
    <source>
        <dbReference type="ARBA" id="ARBA00049880"/>
    </source>
</evidence>
<keyword evidence="1" id="KW-0678">Repressor</keyword>
<dbReference type="GO" id="GO:0016747">
    <property type="term" value="F:acyltransferase activity, transferring groups other than amino-acyl groups"/>
    <property type="evidence" value="ECO:0007669"/>
    <property type="project" value="InterPro"/>
</dbReference>
<dbReference type="AlphaFoldDB" id="S0G230"/>
<dbReference type="PANTHER" id="PTHR36449:SF1">
    <property type="entry name" value="ACETYLTRANSFERASE"/>
    <property type="match status" value="1"/>
</dbReference>
<accession>S0G230</accession>
<dbReference type="PROSITE" id="PS51186">
    <property type="entry name" value="GNAT"/>
    <property type="match status" value="1"/>
</dbReference>
<keyword evidence="3 7" id="KW-0808">Transferase</keyword>
<evidence type="ECO:0000256" key="1">
    <source>
        <dbReference type="ARBA" id="ARBA00022491"/>
    </source>
</evidence>
<dbReference type="RefSeq" id="WP_006965777.1">
    <property type="nucleotide sequence ID" value="NZ_APJX01000004.1"/>
</dbReference>
<dbReference type="InterPro" id="IPR016181">
    <property type="entry name" value="Acyl_CoA_acyltransferase"/>
</dbReference>
<protein>
    <submittedName>
        <fullName evidence="7">Putative acetyltransferase, GNAT-family protein</fullName>
    </submittedName>
</protein>